<evidence type="ECO:0008006" key="2">
    <source>
        <dbReference type="Google" id="ProtNLM"/>
    </source>
</evidence>
<dbReference type="EMBL" id="VSSQ01000984">
    <property type="protein sequence ID" value="MPM03825.1"/>
    <property type="molecule type" value="Genomic_DNA"/>
</dbReference>
<proteinExistence type="predicted"/>
<evidence type="ECO:0000313" key="1">
    <source>
        <dbReference type="EMBL" id="MPM03825.1"/>
    </source>
</evidence>
<dbReference type="SUPFAM" id="SSF55874">
    <property type="entry name" value="ATPase domain of HSP90 chaperone/DNA topoisomerase II/histidine kinase"/>
    <property type="match status" value="1"/>
</dbReference>
<dbReference type="Pfam" id="PF13589">
    <property type="entry name" value="HATPase_c_3"/>
    <property type="match status" value="1"/>
</dbReference>
<organism evidence="1">
    <name type="scientific">bioreactor metagenome</name>
    <dbReference type="NCBI Taxonomy" id="1076179"/>
    <lineage>
        <taxon>unclassified sequences</taxon>
        <taxon>metagenomes</taxon>
        <taxon>ecological metagenomes</taxon>
    </lineage>
</organism>
<sequence>MKTKKKLYNADNITRNAELMFFGWGEILMKWQVSLNNDSFDRAGITKDCKDAMCEYIWNGFEAGATNVKVILNGSPLKEAMSIQVIDNGVGIPFDNLEETFGAFLSSVKNDTTIRIKSQVNKGKGRFSYLCFSPSAEWTTVFDKDGKLNKYIIKTDSINRSEFDTTEPEQVDDILATGTSVEFPLSDSSITDQLSYSNMRQKLLEEFAWFLYLNRHKELSLEYMGIVLDASQYINTDLCKNCIENIYGHNFDINVIVWKSNVSNSSKIYYLAEHGEIVAAQNTTFNKNKVGFYHAVFVSSEYFKAGMFFPPEDESDQIEIEPQNDQRNILRQLKKRIVSLVADALKSFLVLQADIRLANMEKRGTMPRFSDDEYGALRKKDFETVTRELYCVEPRIFYKLNDTQEKSLLGFLNLLLSSEERENVLQIIEQVVNLTPEQRKSFAEVLQRSQLQYIIEAISTIEKRVAVVEELKRIVFDLTSFANERNHIQKIIEQHFWLFGEQYHMLTADKNMKTSLEEFEKITECFDGAEKLSMTEKDALQRIDVFLYSQRVQEDSSSEMLVIELKAPYVKLSLDVFNQIVRYANTIRKEPRFTSSNRIWKFFAICSEVEDDVKIKYKNFEQYGKKGLADVIGNFELYALSWDDVFQSFESRHSFLLDKLKLDFSQVSSELGVEGGTSLSRAEVTELTQKLLALKAQ</sequence>
<gene>
    <name evidence="1" type="ORF">SDC9_50092</name>
</gene>
<accession>A0A644WIW7</accession>
<dbReference type="AlphaFoldDB" id="A0A644WIW7"/>
<comment type="caution">
    <text evidence="1">The sequence shown here is derived from an EMBL/GenBank/DDBJ whole genome shotgun (WGS) entry which is preliminary data.</text>
</comment>
<dbReference type="Gene3D" id="3.30.565.10">
    <property type="entry name" value="Histidine kinase-like ATPase, C-terminal domain"/>
    <property type="match status" value="1"/>
</dbReference>
<name>A0A644WIW7_9ZZZZ</name>
<dbReference type="InterPro" id="IPR036890">
    <property type="entry name" value="HATPase_C_sf"/>
</dbReference>
<protein>
    <recommendedName>
        <fullName evidence="2">Histidine kinase/HSP90-like ATPase domain-containing protein</fullName>
    </recommendedName>
</protein>
<reference evidence="1" key="1">
    <citation type="submission" date="2019-08" db="EMBL/GenBank/DDBJ databases">
        <authorList>
            <person name="Kucharzyk K."/>
            <person name="Murdoch R.W."/>
            <person name="Higgins S."/>
            <person name="Loffler F."/>
        </authorList>
    </citation>
    <scope>NUCLEOTIDE SEQUENCE</scope>
</reference>